<evidence type="ECO:0000256" key="8">
    <source>
        <dbReference type="SAM" id="MobiDB-lite"/>
    </source>
</evidence>
<evidence type="ECO:0000256" key="6">
    <source>
        <dbReference type="ARBA" id="ARBA00023157"/>
    </source>
</evidence>
<feature type="chain" id="PRO_5038046588" description="peroxidase" evidence="9">
    <location>
        <begin position="30"/>
        <end position="785"/>
    </location>
</feature>
<evidence type="ECO:0000256" key="4">
    <source>
        <dbReference type="ARBA" id="ARBA00022723"/>
    </source>
</evidence>
<evidence type="ECO:0000256" key="7">
    <source>
        <dbReference type="PIRSR" id="PIRSR619791-2"/>
    </source>
</evidence>
<dbReference type="AlphaFoldDB" id="A0A914H4S3"/>
<name>A0A914H4S3_GLORO</name>
<dbReference type="Pfam" id="PF03098">
    <property type="entry name" value="An_peroxidase"/>
    <property type="match status" value="1"/>
</dbReference>
<dbReference type="FunFam" id="1.10.640.10:FF:000007">
    <property type="entry name" value="Peroxidase mlt-7"/>
    <property type="match status" value="1"/>
</dbReference>
<dbReference type="PROSITE" id="PS50292">
    <property type="entry name" value="PEROXIDASE_3"/>
    <property type="match status" value="1"/>
</dbReference>
<dbReference type="PRINTS" id="PR00457">
    <property type="entry name" value="ANPEROXIDASE"/>
</dbReference>
<dbReference type="InterPro" id="IPR010255">
    <property type="entry name" value="Haem_peroxidase_sf"/>
</dbReference>
<evidence type="ECO:0000256" key="9">
    <source>
        <dbReference type="SAM" id="SignalP"/>
    </source>
</evidence>
<accession>A0A914H4S3</accession>
<dbReference type="PANTHER" id="PTHR11475:SF61">
    <property type="entry name" value="PEROXIDASE MLT-7"/>
    <property type="match status" value="1"/>
</dbReference>
<dbReference type="WBParaSite" id="Gr19_v10_g13981.t3">
    <property type="protein sequence ID" value="Gr19_v10_g13981.t3"/>
    <property type="gene ID" value="Gr19_v10_g13981"/>
</dbReference>
<dbReference type="EC" id="1.11.1.7" evidence="2"/>
<evidence type="ECO:0000256" key="1">
    <source>
        <dbReference type="ARBA" id="ARBA00000189"/>
    </source>
</evidence>
<reference evidence="11" key="1">
    <citation type="submission" date="2022-11" db="UniProtKB">
        <authorList>
            <consortium name="WormBaseParasite"/>
        </authorList>
    </citation>
    <scope>IDENTIFICATION</scope>
</reference>
<dbReference type="GO" id="GO:0020037">
    <property type="term" value="F:heme binding"/>
    <property type="evidence" value="ECO:0007669"/>
    <property type="project" value="InterPro"/>
</dbReference>
<feature type="signal peptide" evidence="9">
    <location>
        <begin position="1"/>
        <end position="29"/>
    </location>
</feature>
<keyword evidence="7" id="KW-0349">Heme</keyword>
<keyword evidence="4 7" id="KW-0479">Metal-binding</keyword>
<keyword evidence="5 9" id="KW-0732">Signal</keyword>
<dbReference type="GO" id="GO:0046872">
    <property type="term" value="F:metal ion binding"/>
    <property type="evidence" value="ECO:0007669"/>
    <property type="project" value="UniProtKB-KW"/>
</dbReference>
<feature type="binding site" description="axial binding residue" evidence="7">
    <location>
        <position position="553"/>
    </location>
    <ligand>
        <name>heme b</name>
        <dbReference type="ChEBI" id="CHEBI:60344"/>
    </ligand>
    <ligandPart>
        <name>Fe</name>
        <dbReference type="ChEBI" id="CHEBI:18248"/>
    </ligandPart>
</feature>
<keyword evidence="7" id="KW-0408">Iron</keyword>
<keyword evidence="3" id="KW-0560">Oxidoreductase</keyword>
<evidence type="ECO:0000313" key="10">
    <source>
        <dbReference type="Proteomes" id="UP000887572"/>
    </source>
</evidence>
<dbReference type="GO" id="GO:0140825">
    <property type="term" value="F:lactoperoxidase activity"/>
    <property type="evidence" value="ECO:0007669"/>
    <property type="project" value="UniProtKB-EC"/>
</dbReference>
<dbReference type="Gene3D" id="1.10.640.10">
    <property type="entry name" value="Haem peroxidase domain superfamily, animal type"/>
    <property type="match status" value="1"/>
</dbReference>
<organism evidence="10 11">
    <name type="scientific">Globodera rostochiensis</name>
    <name type="common">Golden nematode worm</name>
    <name type="synonym">Heterodera rostochiensis</name>
    <dbReference type="NCBI Taxonomy" id="31243"/>
    <lineage>
        <taxon>Eukaryota</taxon>
        <taxon>Metazoa</taxon>
        <taxon>Ecdysozoa</taxon>
        <taxon>Nematoda</taxon>
        <taxon>Chromadorea</taxon>
        <taxon>Rhabditida</taxon>
        <taxon>Tylenchina</taxon>
        <taxon>Tylenchomorpha</taxon>
        <taxon>Tylenchoidea</taxon>
        <taxon>Heteroderidae</taxon>
        <taxon>Heteroderinae</taxon>
        <taxon>Globodera</taxon>
    </lineage>
</organism>
<dbReference type="PANTHER" id="PTHR11475">
    <property type="entry name" value="OXIDASE/PEROXIDASE"/>
    <property type="match status" value="1"/>
</dbReference>
<sequence length="785" mass="85447">MSTVLQLCATTVAVVTTLLLLVTTIVIDGQDDSGYGYSDPNPPAVLGANGQSGGNGQHNSGYGYSDPNPPAVVGGNDQHDNGYGYSDQNPPAAVGNDQHDSGYGYSDPNPPAVLGGNGQHDSGYGYSDPNPPAVVGGNGQYGAGNYQFRAGNSKIRGQNSQNRNKAQFASRRGQGVRQMLRSCDQTNPSTTTDQLIKAGMLNPIEDYFSRQTLSLADIARTMNSSGCVPQISAGGDCSRELCYHLAYRSIDGVCNNLKRTVLGAAFRPYMRHLAPEYADGLMEPAGLTRKSTAREASSHLLANATAITHDQINSLFMQWGQFIAQDMSKTSRLPPDACTTCAPVANKCVPVPISDQDTNAKFRQKGCLTVPRSSAICGTGVHGTPREQLNENTAFVDGSPIYGSNYRDLLKLRDGRSGLLKMSRFNNMMLLPFDSSRCGTTIDTCTVKSFVSGDSRSNTFIGLSSFYILFVREHNRIARVLQKLNPAWSGDRLFQESRKIVGAEIQAVLYNEFMPLMLGPSAERLLGPYNGYEPNVNPSVSNEFTTAAFRFGHGMIVEQYSRLSDNWRPIPSGPYQFNNGTFKLQKLLFEGGIDPVLRGLWSTPIKQPQGMTPAVTEHLFSNADLGTLNIMRGKDHGMPSYNKMRQFCGLRMAYSFDELAEHITDPTIRRALSSIYASPDDIDLYVGGMVEDALMGALVGPTFACIIGNQFRRSRAGDRFYFENPSIFSPAQLTEFKKTSLSRLLCDNGDRITKVPSTAFLLPFAGGGVSACAELPQLDLNKWQE</sequence>
<protein>
    <recommendedName>
        <fullName evidence="2">peroxidase</fullName>
        <ecNumber evidence="2">1.11.1.7</ecNumber>
    </recommendedName>
</protein>
<dbReference type="GO" id="GO:0006979">
    <property type="term" value="P:response to oxidative stress"/>
    <property type="evidence" value="ECO:0007669"/>
    <property type="project" value="InterPro"/>
</dbReference>
<keyword evidence="6" id="KW-1015">Disulfide bond</keyword>
<evidence type="ECO:0000256" key="5">
    <source>
        <dbReference type="ARBA" id="ARBA00022729"/>
    </source>
</evidence>
<dbReference type="GO" id="GO:0005615">
    <property type="term" value="C:extracellular space"/>
    <property type="evidence" value="ECO:0007669"/>
    <property type="project" value="TreeGrafter"/>
</dbReference>
<comment type="catalytic activity">
    <reaction evidence="1">
        <text>2 a phenolic donor + H2O2 = 2 a phenolic radical donor + 2 H2O</text>
        <dbReference type="Rhea" id="RHEA:56136"/>
        <dbReference type="ChEBI" id="CHEBI:15377"/>
        <dbReference type="ChEBI" id="CHEBI:16240"/>
        <dbReference type="ChEBI" id="CHEBI:139520"/>
        <dbReference type="ChEBI" id="CHEBI:139521"/>
        <dbReference type="EC" id="1.11.1.7"/>
    </reaction>
</comment>
<keyword evidence="3" id="KW-0575">Peroxidase</keyword>
<dbReference type="Proteomes" id="UP000887572">
    <property type="component" value="Unplaced"/>
</dbReference>
<proteinExistence type="predicted"/>
<keyword evidence="10" id="KW-1185">Reference proteome</keyword>
<evidence type="ECO:0000256" key="2">
    <source>
        <dbReference type="ARBA" id="ARBA00012313"/>
    </source>
</evidence>
<dbReference type="SUPFAM" id="SSF48113">
    <property type="entry name" value="Heme-dependent peroxidases"/>
    <property type="match status" value="1"/>
</dbReference>
<evidence type="ECO:0000313" key="11">
    <source>
        <dbReference type="WBParaSite" id="Gr19_v10_g13981.t3"/>
    </source>
</evidence>
<dbReference type="CDD" id="cd09823">
    <property type="entry name" value="peroxinectin_like"/>
    <property type="match status" value="1"/>
</dbReference>
<dbReference type="InterPro" id="IPR019791">
    <property type="entry name" value="Haem_peroxidase_animal"/>
</dbReference>
<feature type="region of interest" description="Disordered" evidence="8">
    <location>
        <begin position="33"/>
        <end position="131"/>
    </location>
</feature>
<evidence type="ECO:0000256" key="3">
    <source>
        <dbReference type="ARBA" id="ARBA00022559"/>
    </source>
</evidence>
<dbReference type="InterPro" id="IPR037120">
    <property type="entry name" value="Haem_peroxidase_sf_animal"/>
</dbReference>